<feature type="compositionally biased region" description="Polar residues" evidence="1">
    <location>
        <begin position="7"/>
        <end position="23"/>
    </location>
</feature>
<name>A0A1C3WWG5_9BRAD</name>
<proteinExistence type="predicted"/>
<evidence type="ECO:0000256" key="1">
    <source>
        <dbReference type="SAM" id="MobiDB-lite"/>
    </source>
</evidence>
<evidence type="ECO:0000313" key="2">
    <source>
        <dbReference type="EMBL" id="SCB44216.1"/>
    </source>
</evidence>
<feature type="compositionally biased region" description="Basic and acidic residues" evidence="1">
    <location>
        <begin position="26"/>
        <end position="61"/>
    </location>
</feature>
<sequence length="61" mass="7288">MRRHSQSRATTEANKLFKQTATKPATDYEKAERVFHDNRERLKAERLAREAERRDRSERTG</sequence>
<dbReference type="Proteomes" id="UP000183174">
    <property type="component" value="Unassembled WGS sequence"/>
</dbReference>
<feature type="region of interest" description="Disordered" evidence="1">
    <location>
        <begin position="1"/>
        <end position="61"/>
    </location>
</feature>
<protein>
    <submittedName>
        <fullName evidence="2">Uncharacterized protein</fullName>
    </submittedName>
</protein>
<gene>
    <name evidence="2" type="ORF">GA0061099_1007473</name>
</gene>
<dbReference type="AlphaFoldDB" id="A0A1C3WWG5"/>
<accession>A0A1C3WWG5</accession>
<dbReference type="EMBL" id="FMAE01000007">
    <property type="protein sequence ID" value="SCB44216.1"/>
    <property type="molecule type" value="Genomic_DNA"/>
</dbReference>
<evidence type="ECO:0000313" key="3">
    <source>
        <dbReference type="Proteomes" id="UP000183174"/>
    </source>
</evidence>
<organism evidence="2 3">
    <name type="scientific">Bradyrhizobium yuanmingense</name>
    <dbReference type="NCBI Taxonomy" id="108015"/>
    <lineage>
        <taxon>Bacteria</taxon>
        <taxon>Pseudomonadati</taxon>
        <taxon>Pseudomonadota</taxon>
        <taxon>Alphaproteobacteria</taxon>
        <taxon>Hyphomicrobiales</taxon>
        <taxon>Nitrobacteraceae</taxon>
        <taxon>Bradyrhizobium</taxon>
    </lineage>
</organism>
<reference evidence="2 3" key="1">
    <citation type="submission" date="2016-08" db="EMBL/GenBank/DDBJ databases">
        <authorList>
            <person name="Seilhamer J.J."/>
        </authorList>
    </citation>
    <scope>NUCLEOTIDE SEQUENCE [LARGE SCALE GENOMIC DNA]</scope>
    <source>
        <strain evidence="2 3">CCBAU 10071</strain>
    </source>
</reference>